<sequence length="81" mass="9265">MVMYILMVRLMENCTGNIPDQATHFLKQKLGRRVCKKLVGDSNAPVGSAKDFFNALFTHLTSHFKYCSDKTEEQLQIGWDP</sequence>
<dbReference type="AlphaFoldDB" id="A0A2V1D3B8"/>
<protein>
    <submittedName>
        <fullName evidence="1">Uncharacterized protein</fullName>
    </submittedName>
</protein>
<keyword evidence="2" id="KW-1185">Reference proteome</keyword>
<gene>
    <name evidence="1" type="ORF">DM02DRAFT_619900</name>
</gene>
<organism evidence="1 2">
    <name type="scientific">Periconia macrospinosa</name>
    <dbReference type="NCBI Taxonomy" id="97972"/>
    <lineage>
        <taxon>Eukaryota</taxon>
        <taxon>Fungi</taxon>
        <taxon>Dikarya</taxon>
        <taxon>Ascomycota</taxon>
        <taxon>Pezizomycotina</taxon>
        <taxon>Dothideomycetes</taxon>
        <taxon>Pleosporomycetidae</taxon>
        <taxon>Pleosporales</taxon>
        <taxon>Massarineae</taxon>
        <taxon>Periconiaceae</taxon>
        <taxon>Periconia</taxon>
    </lineage>
</organism>
<accession>A0A2V1D3B8</accession>
<name>A0A2V1D3B8_9PLEO</name>
<dbReference type="Proteomes" id="UP000244855">
    <property type="component" value="Unassembled WGS sequence"/>
</dbReference>
<evidence type="ECO:0000313" key="1">
    <source>
        <dbReference type="EMBL" id="PVH92508.1"/>
    </source>
</evidence>
<dbReference type="EMBL" id="KZ805676">
    <property type="protein sequence ID" value="PVH92508.1"/>
    <property type="molecule type" value="Genomic_DNA"/>
</dbReference>
<evidence type="ECO:0000313" key="2">
    <source>
        <dbReference type="Proteomes" id="UP000244855"/>
    </source>
</evidence>
<reference evidence="1 2" key="1">
    <citation type="journal article" date="2018" name="Sci. Rep.">
        <title>Comparative genomics provides insights into the lifestyle and reveals functional heterogeneity of dark septate endophytic fungi.</title>
        <authorList>
            <person name="Knapp D.G."/>
            <person name="Nemeth J.B."/>
            <person name="Barry K."/>
            <person name="Hainaut M."/>
            <person name="Henrissat B."/>
            <person name="Johnson J."/>
            <person name="Kuo A."/>
            <person name="Lim J.H.P."/>
            <person name="Lipzen A."/>
            <person name="Nolan M."/>
            <person name="Ohm R.A."/>
            <person name="Tamas L."/>
            <person name="Grigoriev I.V."/>
            <person name="Spatafora J.W."/>
            <person name="Nagy L.G."/>
            <person name="Kovacs G.M."/>
        </authorList>
    </citation>
    <scope>NUCLEOTIDE SEQUENCE [LARGE SCALE GENOMIC DNA]</scope>
    <source>
        <strain evidence="1 2">DSE2036</strain>
    </source>
</reference>
<proteinExistence type="predicted"/>